<comment type="caution">
    <text evidence="1">The sequence shown here is derived from an EMBL/GenBank/DDBJ whole genome shotgun (WGS) entry which is preliminary data.</text>
</comment>
<gene>
    <name evidence="1" type="ORF">JTE90_014151</name>
</gene>
<sequence length="73" mass="8408">MSVVSGLKGHGIMRGDKVSENGLSREWWECHAIKDGDELARISEEERPMFSVLAWDNGCFSIKINEDYLLFRF</sequence>
<dbReference type="EMBL" id="JAFNEN010000067">
    <property type="protein sequence ID" value="KAG8196590.1"/>
    <property type="molecule type" value="Genomic_DNA"/>
</dbReference>
<evidence type="ECO:0000313" key="1">
    <source>
        <dbReference type="EMBL" id="KAG8196590.1"/>
    </source>
</evidence>
<dbReference type="Proteomes" id="UP000827092">
    <property type="component" value="Unassembled WGS sequence"/>
</dbReference>
<keyword evidence="2" id="KW-1185">Reference proteome</keyword>
<proteinExistence type="predicted"/>
<accession>A0AAV6VIF9</accession>
<dbReference type="AlphaFoldDB" id="A0AAV6VIF9"/>
<protein>
    <submittedName>
        <fullName evidence="1">Uncharacterized protein</fullName>
    </submittedName>
</protein>
<reference evidence="1 2" key="1">
    <citation type="journal article" date="2022" name="Nat. Ecol. Evol.">
        <title>A masculinizing supergene underlies an exaggerated male reproductive morph in a spider.</title>
        <authorList>
            <person name="Hendrickx F."/>
            <person name="De Corte Z."/>
            <person name="Sonet G."/>
            <person name="Van Belleghem S.M."/>
            <person name="Kostlbacher S."/>
            <person name="Vangestel C."/>
        </authorList>
    </citation>
    <scope>NUCLEOTIDE SEQUENCE [LARGE SCALE GENOMIC DNA]</scope>
    <source>
        <strain evidence="1">W744_W776</strain>
    </source>
</reference>
<organism evidence="1 2">
    <name type="scientific">Oedothorax gibbosus</name>
    <dbReference type="NCBI Taxonomy" id="931172"/>
    <lineage>
        <taxon>Eukaryota</taxon>
        <taxon>Metazoa</taxon>
        <taxon>Ecdysozoa</taxon>
        <taxon>Arthropoda</taxon>
        <taxon>Chelicerata</taxon>
        <taxon>Arachnida</taxon>
        <taxon>Araneae</taxon>
        <taxon>Araneomorphae</taxon>
        <taxon>Entelegynae</taxon>
        <taxon>Araneoidea</taxon>
        <taxon>Linyphiidae</taxon>
        <taxon>Erigoninae</taxon>
        <taxon>Oedothorax</taxon>
    </lineage>
</organism>
<evidence type="ECO:0000313" key="2">
    <source>
        <dbReference type="Proteomes" id="UP000827092"/>
    </source>
</evidence>
<name>A0AAV6VIF9_9ARAC</name>